<evidence type="ECO:0000313" key="2">
    <source>
        <dbReference type="EMBL" id="GAA0572042.1"/>
    </source>
</evidence>
<keyword evidence="3" id="KW-1185">Reference proteome</keyword>
<gene>
    <name evidence="2" type="ORF">GCM10009416_08340</name>
</gene>
<dbReference type="CDD" id="cd19367">
    <property type="entry name" value="TenA_C_ScTHI20-like"/>
    <property type="match status" value="1"/>
</dbReference>
<dbReference type="Gene3D" id="1.20.910.10">
    <property type="entry name" value="Heme oxygenase-like"/>
    <property type="match status" value="1"/>
</dbReference>
<protein>
    <submittedName>
        <fullName evidence="2">TenA family protein</fullName>
    </submittedName>
</protein>
<dbReference type="SUPFAM" id="SSF48613">
    <property type="entry name" value="Heme oxygenase-like"/>
    <property type="match status" value="1"/>
</dbReference>
<dbReference type="EMBL" id="BAAAFZ010000008">
    <property type="protein sequence ID" value="GAA0572042.1"/>
    <property type="molecule type" value="Genomic_DNA"/>
</dbReference>
<dbReference type="PANTHER" id="PTHR43198:SF2">
    <property type="entry name" value="SI:CH1073-67J19.1-RELATED"/>
    <property type="match status" value="1"/>
</dbReference>
<sequence>MDRWSTEFGAKGGLFRRLRDGCAAEWEAYTWHPFVRALSDGTLPLAAFRRYLVQDYLFLLHFARAEALAVVKAESVEAMREKAAAVGAILDETRMHLLYCADWGLPESGVRAEPESAETVGYTRYVMDRGLSGDILDLEVALAPCAVGYGEVALRILADDRRMARGNPYESWIAMYAGDEYQRLARGAAARIDALGRSHGGEARFALLAPVFAEAARLEARFWQQGLDAAR</sequence>
<evidence type="ECO:0000313" key="3">
    <source>
        <dbReference type="Proteomes" id="UP001501588"/>
    </source>
</evidence>
<proteinExistence type="predicted"/>
<dbReference type="Proteomes" id="UP001501588">
    <property type="component" value="Unassembled WGS sequence"/>
</dbReference>
<name>A0ABP3PPH4_9PROT</name>
<dbReference type="RefSeq" id="WP_343893894.1">
    <property type="nucleotide sequence ID" value="NZ_BAAAFZ010000008.1"/>
</dbReference>
<dbReference type="PANTHER" id="PTHR43198">
    <property type="entry name" value="BIFUNCTIONAL TH2 PROTEIN"/>
    <property type="match status" value="1"/>
</dbReference>
<dbReference type="InterPro" id="IPR004305">
    <property type="entry name" value="Thiaminase-2/PQQC"/>
</dbReference>
<evidence type="ECO:0000259" key="1">
    <source>
        <dbReference type="Pfam" id="PF03070"/>
    </source>
</evidence>
<dbReference type="InterPro" id="IPR050967">
    <property type="entry name" value="Thiamine_Salvage_TenA"/>
</dbReference>
<dbReference type="Pfam" id="PF03070">
    <property type="entry name" value="TENA_THI-4"/>
    <property type="match status" value="1"/>
</dbReference>
<comment type="caution">
    <text evidence="2">The sequence shown here is derived from an EMBL/GenBank/DDBJ whole genome shotgun (WGS) entry which is preliminary data.</text>
</comment>
<dbReference type="InterPro" id="IPR016084">
    <property type="entry name" value="Haem_Oase-like_multi-hlx"/>
</dbReference>
<accession>A0ABP3PPH4</accession>
<reference evidence="3" key="1">
    <citation type="journal article" date="2019" name="Int. J. Syst. Evol. Microbiol.">
        <title>The Global Catalogue of Microorganisms (GCM) 10K type strain sequencing project: providing services to taxonomists for standard genome sequencing and annotation.</title>
        <authorList>
            <consortium name="The Broad Institute Genomics Platform"/>
            <consortium name="The Broad Institute Genome Sequencing Center for Infectious Disease"/>
            <person name="Wu L."/>
            <person name="Ma J."/>
        </authorList>
    </citation>
    <scope>NUCLEOTIDE SEQUENCE [LARGE SCALE GENOMIC DNA]</scope>
    <source>
        <strain evidence="3">JCM 9933</strain>
    </source>
</reference>
<organism evidence="2 3">
    <name type="scientific">Craurococcus roseus</name>
    <dbReference type="NCBI Taxonomy" id="77585"/>
    <lineage>
        <taxon>Bacteria</taxon>
        <taxon>Pseudomonadati</taxon>
        <taxon>Pseudomonadota</taxon>
        <taxon>Alphaproteobacteria</taxon>
        <taxon>Acetobacterales</taxon>
        <taxon>Acetobacteraceae</taxon>
        <taxon>Craurococcus</taxon>
    </lineage>
</organism>
<feature type="domain" description="Thiaminase-2/PQQC" evidence="1">
    <location>
        <begin position="26"/>
        <end position="228"/>
    </location>
</feature>